<dbReference type="PANTHER" id="PTHR12746">
    <property type="entry name" value="NONSENSE-MEDIATED MRNA DECAY PROTEIN 3"/>
    <property type="match status" value="1"/>
</dbReference>
<dbReference type="RefSeq" id="WP_221289063.1">
    <property type="nucleotide sequence ID" value="NZ_AP024597.1"/>
</dbReference>
<reference evidence="2 3" key="1">
    <citation type="submission" date="2021-04" db="EMBL/GenBank/DDBJ databases">
        <title>Complete genome sequence of Stygiolobus sp. KN-1.</title>
        <authorList>
            <person name="Nakamura K."/>
            <person name="Sakai H."/>
            <person name="Kurosawa N."/>
        </authorList>
    </citation>
    <scope>NUCLEOTIDE SEQUENCE [LARGE SCALE GENOMIC DNA]</scope>
    <source>
        <strain evidence="2 3">KN-1</strain>
    </source>
</reference>
<dbReference type="Proteomes" id="UP000825123">
    <property type="component" value="Chromosome"/>
</dbReference>
<evidence type="ECO:0000259" key="1">
    <source>
        <dbReference type="Pfam" id="PF04981"/>
    </source>
</evidence>
<dbReference type="GO" id="GO:0005737">
    <property type="term" value="C:cytoplasm"/>
    <property type="evidence" value="ECO:0007669"/>
    <property type="project" value="TreeGrafter"/>
</dbReference>
<feature type="domain" description="Nmd3 N-terminal" evidence="1">
    <location>
        <begin position="5"/>
        <end position="236"/>
    </location>
</feature>
<dbReference type="Pfam" id="PF04981">
    <property type="entry name" value="NMD3"/>
    <property type="match status" value="1"/>
</dbReference>
<proteinExistence type="predicted"/>
<evidence type="ECO:0000313" key="3">
    <source>
        <dbReference type="Proteomes" id="UP000825123"/>
    </source>
</evidence>
<accession>A0A8D5ZI66</accession>
<dbReference type="KEGG" id="csty:KN1_03140"/>
<name>A0A8D5ZI66_9CREN</name>
<evidence type="ECO:0000313" key="2">
    <source>
        <dbReference type="EMBL" id="BCU69017.1"/>
    </source>
</evidence>
<organism evidence="2 3">
    <name type="scientific">Stygiolobus caldivivus</name>
    <dbReference type="NCBI Taxonomy" id="2824673"/>
    <lineage>
        <taxon>Archaea</taxon>
        <taxon>Thermoproteota</taxon>
        <taxon>Thermoprotei</taxon>
        <taxon>Sulfolobales</taxon>
        <taxon>Sulfolobaceae</taxon>
        <taxon>Stygiolobus</taxon>
    </lineage>
</organism>
<dbReference type="InterPro" id="IPR039768">
    <property type="entry name" value="Nmd3"/>
</dbReference>
<dbReference type="PANTHER" id="PTHR12746:SF2">
    <property type="entry name" value="60S RIBOSOMAL EXPORT PROTEIN NMD3"/>
    <property type="match status" value="1"/>
</dbReference>
<gene>
    <name evidence="2" type="ORF">KN1_03140</name>
</gene>
<dbReference type="InterPro" id="IPR007064">
    <property type="entry name" value="Nmd3_N"/>
</dbReference>
<keyword evidence="3" id="KW-1185">Reference proteome</keyword>
<protein>
    <submittedName>
        <fullName evidence="2">NMD protein affecting ribosome stability and mRNA decay</fullName>
    </submittedName>
</protein>
<dbReference type="EMBL" id="AP024597">
    <property type="protein sequence ID" value="BCU69017.1"/>
    <property type="molecule type" value="Genomic_DNA"/>
</dbReference>
<dbReference type="AlphaFoldDB" id="A0A8D5ZI66"/>
<dbReference type="GeneID" id="66162066"/>
<sequence length="236" mass="26941">MARFCVRCGKENVELIGPLCVDCYLETKELVETPKEISGKVCKICGSIWAEGKWVKQKDITISPVESVIYRELGRKVKFDPSVEEFNYDIVNQYSDPNGHSFVDIQVKGRVKGKEFRVIRTVSLRIDRVVCPDCIKKKSRYYEAIIQLRSKGDKVLSPEKKSVFESFLDREAIDSISDIAEGKEGVDYYFIKKSVARRVVSTFTSSVKDVKVVETYQDETIKNGKKFAKLVISVRV</sequence>
<dbReference type="GO" id="GO:0043023">
    <property type="term" value="F:ribosomal large subunit binding"/>
    <property type="evidence" value="ECO:0007669"/>
    <property type="project" value="InterPro"/>
</dbReference>